<keyword evidence="1" id="KW-0175">Coiled coil</keyword>
<name>A0A382VS62_9ZZZZ</name>
<dbReference type="AlphaFoldDB" id="A0A382VS62"/>
<dbReference type="Gene3D" id="6.10.250.3150">
    <property type="match status" value="1"/>
</dbReference>
<evidence type="ECO:0000256" key="1">
    <source>
        <dbReference type="SAM" id="Coils"/>
    </source>
</evidence>
<dbReference type="EMBL" id="UINC01154197">
    <property type="protein sequence ID" value="SVD49347.1"/>
    <property type="molecule type" value="Genomic_DNA"/>
</dbReference>
<evidence type="ECO:0000313" key="2">
    <source>
        <dbReference type="EMBL" id="SVD49347.1"/>
    </source>
</evidence>
<feature type="non-terminal residue" evidence="2">
    <location>
        <position position="161"/>
    </location>
</feature>
<reference evidence="2" key="1">
    <citation type="submission" date="2018-05" db="EMBL/GenBank/DDBJ databases">
        <authorList>
            <person name="Lanie J.A."/>
            <person name="Ng W.-L."/>
            <person name="Kazmierczak K.M."/>
            <person name="Andrzejewski T.M."/>
            <person name="Davidsen T.M."/>
            <person name="Wayne K.J."/>
            <person name="Tettelin H."/>
            <person name="Glass J.I."/>
            <person name="Rusch D."/>
            <person name="Podicherti R."/>
            <person name="Tsui H.-C.T."/>
            <person name="Winkler M.E."/>
        </authorList>
    </citation>
    <scope>NUCLEOTIDE SEQUENCE</scope>
</reference>
<feature type="coiled-coil region" evidence="1">
    <location>
        <begin position="31"/>
        <end position="58"/>
    </location>
</feature>
<organism evidence="2">
    <name type="scientific">marine metagenome</name>
    <dbReference type="NCBI Taxonomy" id="408172"/>
    <lineage>
        <taxon>unclassified sequences</taxon>
        <taxon>metagenomes</taxon>
        <taxon>ecological metagenomes</taxon>
    </lineage>
</organism>
<gene>
    <name evidence="2" type="ORF">METZ01_LOCUS402201</name>
</gene>
<accession>A0A382VS62</accession>
<proteinExistence type="predicted"/>
<protein>
    <submittedName>
        <fullName evidence="2">Uncharacterized protein</fullName>
    </submittedName>
</protein>
<sequence length="161" mass="18715">MKQILIIGFLFILFCAELVAGFPVRAENKETEEIDALINDEQKELKVLRKKISLQEKAISMAGAKESNVLKHLQKIGAQLKIKERELTIYQLKDKVNQKKILSLVQRYKKAEQKLKYQRKILGLRLRSIYKEGPVYPLKIIFSSNNITDLLQQIKYMNLIA</sequence>